<dbReference type="Proteomes" id="UP000324222">
    <property type="component" value="Unassembled WGS sequence"/>
</dbReference>
<keyword evidence="2" id="KW-1185">Reference proteome</keyword>
<organism evidence="1 2">
    <name type="scientific">Portunus trituberculatus</name>
    <name type="common">Swimming crab</name>
    <name type="synonym">Neptunus trituberculatus</name>
    <dbReference type="NCBI Taxonomy" id="210409"/>
    <lineage>
        <taxon>Eukaryota</taxon>
        <taxon>Metazoa</taxon>
        <taxon>Ecdysozoa</taxon>
        <taxon>Arthropoda</taxon>
        <taxon>Crustacea</taxon>
        <taxon>Multicrustacea</taxon>
        <taxon>Malacostraca</taxon>
        <taxon>Eumalacostraca</taxon>
        <taxon>Eucarida</taxon>
        <taxon>Decapoda</taxon>
        <taxon>Pleocyemata</taxon>
        <taxon>Brachyura</taxon>
        <taxon>Eubrachyura</taxon>
        <taxon>Portunoidea</taxon>
        <taxon>Portunidae</taxon>
        <taxon>Portuninae</taxon>
        <taxon>Portunus</taxon>
    </lineage>
</organism>
<comment type="caution">
    <text evidence="1">The sequence shown here is derived from an EMBL/GenBank/DDBJ whole genome shotgun (WGS) entry which is preliminary data.</text>
</comment>
<name>A0A5B7GUA9_PORTR</name>
<evidence type="ECO:0000313" key="1">
    <source>
        <dbReference type="EMBL" id="MPC61005.1"/>
    </source>
</evidence>
<gene>
    <name evidence="1" type="ORF">E2C01_055067</name>
</gene>
<reference evidence="1 2" key="1">
    <citation type="submission" date="2019-05" db="EMBL/GenBank/DDBJ databases">
        <title>Another draft genome of Portunus trituberculatus and its Hox gene families provides insights of decapod evolution.</title>
        <authorList>
            <person name="Jeong J.-H."/>
            <person name="Song I."/>
            <person name="Kim S."/>
            <person name="Choi T."/>
            <person name="Kim D."/>
            <person name="Ryu S."/>
            <person name="Kim W."/>
        </authorList>
    </citation>
    <scope>NUCLEOTIDE SEQUENCE [LARGE SCALE GENOMIC DNA]</scope>
    <source>
        <tissue evidence="1">Muscle</tissue>
    </source>
</reference>
<protein>
    <submittedName>
        <fullName evidence="1">Uncharacterized protein</fullName>
    </submittedName>
</protein>
<evidence type="ECO:0000313" key="2">
    <source>
        <dbReference type="Proteomes" id="UP000324222"/>
    </source>
</evidence>
<dbReference type="EMBL" id="VSRR010018124">
    <property type="protein sequence ID" value="MPC61005.1"/>
    <property type="molecule type" value="Genomic_DNA"/>
</dbReference>
<sequence>MPYRDTQPTLFVKKCISWTHIDQEAFVDNISKVSVDNHVSDVNESAGNVAEVLLTDLGLSDDVAENAAPNLNIPVLADAVTTDEVALQIRKMNANKACSPDETAPGVFKLLPVN</sequence>
<proteinExistence type="predicted"/>
<accession>A0A5B7GUA9</accession>
<dbReference type="AlphaFoldDB" id="A0A5B7GUA9"/>